<protein>
    <submittedName>
        <fullName evidence="12">PspC domain-containing protein</fullName>
    </submittedName>
</protein>
<evidence type="ECO:0000256" key="5">
    <source>
        <dbReference type="ARBA" id="ARBA00023136"/>
    </source>
</evidence>
<evidence type="ECO:0000259" key="8">
    <source>
        <dbReference type="Pfam" id="PF04024"/>
    </source>
</evidence>
<keyword evidence="5 7" id="KW-0472">Membrane</keyword>
<dbReference type="Proteomes" id="UP000798808">
    <property type="component" value="Unassembled WGS sequence"/>
</dbReference>
<dbReference type="EMBL" id="SMLW01000640">
    <property type="protein sequence ID" value="MTI27708.1"/>
    <property type="molecule type" value="Genomic_DNA"/>
</dbReference>
<keyword evidence="4 7" id="KW-1133">Transmembrane helix</keyword>
<organism evidence="12 13">
    <name type="scientific">Fulvivirga kasyanovii</name>
    <dbReference type="NCBI Taxonomy" id="396812"/>
    <lineage>
        <taxon>Bacteria</taxon>
        <taxon>Pseudomonadati</taxon>
        <taxon>Bacteroidota</taxon>
        <taxon>Cytophagia</taxon>
        <taxon>Cytophagales</taxon>
        <taxon>Fulvivirgaceae</taxon>
        <taxon>Fulvivirga</taxon>
    </lineage>
</organism>
<keyword evidence="13" id="KW-1185">Reference proteome</keyword>
<dbReference type="InterPro" id="IPR052027">
    <property type="entry name" value="PspC"/>
</dbReference>
<feature type="compositionally biased region" description="Polar residues" evidence="6">
    <location>
        <begin position="101"/>
        <end position="114"/>
    </location>
</feature>
<feature type="region of interest" description="Disordered" evidence="6">
    <location>
        <begin position="89"/>
        <end position="117"/>
    </location>
</feature>
<dbReference type="InterPro" id="IPR007168">
    <property type="entry name" value="Phageshock_PspC_N"/>
</dbReference>
<feature type="transmembrane region" description="Helical" evidence="7">
    <location>
        <begin position="327"/>
        <end position="348"/>
    </location>
</feature>
<evidence type="ECO:0000259" key="11">
    <source>
        <dbReference type="Pfam" id="PF22744"/>
    </source>
</evidence>
<feature type="transmembrane region" description="Helical" evidence="7">
    <location>
        <begin position="193"/>
        <end position="209"/>
    </location>
</feature>
<feature type="domain" description="PspC-related transmembrane region" evidence="10">
    <location>
        <begin position="283"/>
        <end position="432"/>
    </location>
</feature>
<gene>
    <name evidence="12" type="ORF">E1163_22310</name>
</gene>
<dbReference type="InterPro" id="IPR054321">
    <property type="entry name" value="PspC-rel_TM"/>
</dbReference>
<feature type="domain" description="Phage shock protein PspC N-terminal" evidence="8">
    <location>
        <begin position="185"/>
        <end position="242"/>
    </location>
</feature>
<dbReference type="Pfam" id="PF10988">
    <property type="entry name" value="DUF2807"/>
    <property type="match status" value="1"/>
</dbReference>
<evidence type="ECO:0000313" key="12">
    <source>
        <dbReference type="EMBL" id="MTI27708.1"/>
    </source>
</evidence>
<keyword evidence="2" id="KW-1003">Cell membrane</keyword>
<evidence type="ECO:0000256" key="4">
    <source>
        <dbReference type="ARBA" id="ARBA00022989"/>
    </source>
</evidence>
<evidence type="ECO:0000256" key="2">
    <source>
        <dbReference type="ARBA" id="ARBA00022475"/>
    </source>
</evidence>
<dbReference type="Pfam" id="PF22571">
    <property type="entry name" value="LiaI-LiaF-TM_PspC"/>
    <property type="match status" value="1"/>
</dbReference>
<feature type="domain" description="PspC-related ToastRack" evidence="11">
    <location>
        <begin position="478"/>
        <end position="587"/>
    </location>
</feature>
<feature type="transmembrane region" description="Helical" evidence="7">
    <location>
        <begin position="215"/>
        <end position="239"/>
    </location>
</feature>
<proteinExistence type="predicted"/>
<comment type="caution">
    <text evidence="12">The sequence shown here is derived from an EMBL/GenBank/DDBJ whole genome shotgun (WGS) entry which is preliminary data.</text>
</comment>
<keyword evidence="3 7" id="KW-0812">Transmembrane</keyword>
<feature type="transmembrane region" description="Helical" evidence="7">
    <location>
        <begin position="152"/>
        <end position="172"/>
    </location>
</feature>
<feature type="transmembrane region" description="Helical" evidence="7">
    <location>
        <begin position="400"/>
        <end position="423"/>
    </location>
</feature>
<comment type="subcellular location">
    <subcellularLocation>
        <location evidence="1">Cell membrane</location>
        <topology evidence="1">Single-pass membrane protein</topology>
    </subcellularLocation>
</comment>
<feature type="domain" description="Putative auto-transporter adhesin head GIN" evidence="9">
    <location>
        <begin position="628"/>
        <end position="812"/>
    </location>
</feature>
<dbReference type="Gene3D" id="2.160.20.120">
    <property type="match status" value="1"/>
</dbReference>
<dbReference type="Pfam" id="PF22744">
    <property type="entry name" value="Toast-rack_PspC-Cterm"/>
    <property type="match status" value="1"/>
</dbReference>
<dbReference type="PANTHER" id="PTHR33885:SF3">
    <property type="entry name" value="PHAGE SHOCK PROTEIN C"/>
    <property type="match status" value="1"/>
</dbReference>
<accession>A0ABW9RWW1</accession>
<feature type="transmembrane region" description="Helical" evidence="7">
    <location>
        <begin position="368"/>
        <end position="393"/>
    </location>
</feature>
<feature type="domain" description="Phage shock protein PspC N-terminal" evidence="8">
    <location>
        <begin position="117"/>
        <end position="174"/>
    </location>
</feature>
<feature type="transmembrane region" description="Helical" evidence="7">
    <location>
        <begin position="278"/>
        <end position="298"/>
    </location>
</feature>
<evidence type="ECO:0000256" key="6">
    <source>
        <dbReference type="SAM" id="MobiDB-lite"/>
    </source>
</evidence>
<dbReference type="InterPro" id="IPR054319">
    <property type="entry name" value="PspC-rel_ToastRack"/>
</dbReference>
<dbReference type="RefSeq" id="WP_155174706.1">
    <property type="nucleotide sequence ID" value="NZ_BAAAFL010000005.1"/>
</dbReference>
<sequence length="822" mass="92229">MKKNISINISGIIFHIEEDAYEKLRDYLDSINRYFSSFEGSQEIIADIESRIAEIFLAKLNEGKQIINTEDVDSLIATMGSIKDFQAVEEQDAPDEEQKTGDSYSESQQTWSDTSSKKMYRDEKRKLLGGVCAGMAHYFNIDPLWIRLITLILFLGSYGGLVLAYIILWIVLPPSYDLSEDKKLKKMYRNPDGKVIAGVSSGVATYFGVDVVVIRVLFVIFTFLGGSGLLAYIILWIILPEAKSITDKVQMQGDPVTLSNIESNIKKGLNVKEGEENLLIKILLFPFRLIAAIINGLGKVLGPVMLFLVEFIRVIAGVIFILTGASIVLAMVVALGAVLGIFTTGFLYDPAFGDYENMGLPLDLISESFPVFTSVAAFLIVAVPSIFLILLGASIIAKRIIFNATAGWSLFAIFIISGIVVSANVPRIVYNFREEGEHKVTETYDLGSKTAILTLKEVGMEDYDVTTLELRGHSGENYELVQVFESRGRSRRDAMENAQMISYNVAFADSVFTFDSNIRFKDDAIFRAQHLDMTLYIPYNKSFMMDEDMKHIIRNTIYRNGYRVSDMENNTWMFTEDGGLKCTTCPERIEERYEDDRSEEDTNERYSTETSRYSNGEFDKEYTFRDGFESIEAESAFVINVVNAEAYKVGVNGEDKYLDNVEVYVEGNRLFIDYDSRRKLKLHDLTRDDIEITIYTPEVTEVNLSGACKFYMNNFRQRNLDISMSGASHAKLTDIYVDDMEVELAGASEMILSGGTSNFRADLAGASHLDADNFKANNAAVEAHGASTAKVYVTDELEIEETFASKITHRGDARVTSERNGL</sequence>
<evidence type="ECO:0000313" key="13">
    <source>
        <dbReference type="Proteomes" id="UP000798808"/>
    </source>
</evidence>
<evidence type="ECO:0000259" key="10">
    <source>
        <dbReference type="Pfam" id="PF22571"/>
    </source>
</evidence>
<reference evidence="12 13" key="1">
    <citation type="submission" date="2019-02" db="EMBL/GenBank/DDBJ databases">
        <authorList>
            <person name="Goldberg S.R."/>
            <person name="Haltli B.A."/>
            <person name="Correa H."/>
            <person name="Russell K.G."/>
        </authorList>
    </citation>
    <scope>NUCLEOTIDE SEQUENCE [LARGE SCALE GENOMIC DNA]</scope>
    <source>
        <strain evidence="12 13">JCM 16186</strain>
    </source>
</reference>
<dbReference type="PANTHER" id="PTHR33885">
    <property type="entry name" value="PHAGE SHOCK PROTEIN C"/>
    <property type="match status" value="1"/>
</dbReference>
<name>A0ABW9RWW1_9BACT</name>
<evidence type="ECO:0000256" key="3">
    <source>
        <dbReference type="ARBA" id="ARBA00022692"/>
    </source>
</evidence>
<evidence type="ECO:0000256" key="1">
    <source>
        <dbReference type="ARBA" id="ARBA00004162"/>
    </source>
</evidence>
<dbReference type="InterPro" id="IPR021255">
    <property type="entry name" value="DUF2807"/>
</dbReference>
<evidence type="ECO:0000259" key="9">
    <source>
        <dbReference type="Pfam" id="PF10988"/>
    </source>
</evidence>
<dbReference type="Pfam" id="PF04024">
    <property type="entry name" value="PspC"/>
    <property type="match status" value="2"/>
</dbReference>
<evidence type="ECO:0000256" key="7">
    <source>
        <dbReference type="SAM" id="Phobius"/>
    </source>
</evidence>
<feature type="region of interest" description="Disordered" evidence="6">
    <location>
        <begin position="591"/>
        <end position="611"/>
    </location>
</feature>